<dbReference type="PANTHER" id="PTHR21174">
    <property type="match status" value="1"/>
</dbReference>
<evidence type="ECO:0008006" key="3">
    <source>
        <dbReference type="Google" id="ProtNLM"/>
    </source>
</evidence>
<dbReference type="RefSeq" id="WP_108688470.1">
    <property type="nucleotide sequence ID" value="NZ_QCYK01000003.1"/>
</dbReference>
<accession>A0A2T7BCC8</accession>
<reference evidence="1 2" key="1">
    <citation type="submission" date="2018-04" db="EMBL/GenBank/DDBJ databases">
        <title>Chitinophaga fuyangensis sp. nov., isolated from soil in a chemical factory.</title>
        <authorList>
            <person name="Chen K."/>
        </authorList>
    </citation>
    <scope>NUCLEOTIDE SEQUENCE [LARGE SCALE GENOMIC DNA]</scope>
    <source>
        <strain evidence="1 2">LY-1</strain>
    </source>
</reference>
<keyword evidence="2" id="KW-1185">Reference proteome</keyword>
<sequence length="198" mass="23220">MLQETFYALADEYHLPAKSLWDKLTARYNEPGRYYHTLHHLENMLAELQPVSALLENEHAVLFALYYHDVIYDAQKKDNEARSAALAAKNLHTLPPALVARCEQHILATRQHTWQADMDTNYFTDADLCILGQPWEVYATYAANVRKEYHMYPDLLYKPGRKKVLQHFLQMERIFKTAYFHEKYETTAKANLQRELAG</sequence>
<evidence type="ECO:0000313" key="1">
    <source>
        <dbReference type="EMBL" id="PUZ22725.1"/>
    </source>
</evidence>
<dbReference type="InterPro" id="IPR009218">
    <property type="entry name" value="HD_phosphohydro"/>
</dbReference>
<dbReference type="SUPFAM" id="SSF109604">
    <property type="entry name" value="HD-domain/PDEase-like"/>
    <property type="match status" value="1"/>
</dbReference>
<evidence type="ECO:0000313" key="2">
    <source>
        <dbReference type="Proteomes" id="UP000244450"/>
    </source>
</evidence>
<dbReference type="PANTHER" id="PTHR21174:SF0">
    <property type="entry name" value="HD PHOSPHOHYDROLASE FAMILY PROTEIN-RELATED"/>
    <property type="match status" value="1"/>
</dbReference>
<dbReference type="OrthoDB" id="9808993at2"/>
<organism evidence="1 2">
    <name type="scientific">Chitinophaga parva</name>
    <dbReference type="NCBI Taxonomy" id="2169414"/>
    <lineage>
        <taxon>Bacteria</taxon>
        <taxon>Pseudomonadati</taxon>
        <taxon>Bacteroidota</taxon>
        <taxon>Chitinophagia</taxon>
        <taxon>Chitinophagales</taxon>
        <taxon>Chitinophagaceae</taxon>
        <taxon>Chitinophaga</taxon>
    </lineage>
</organism>
<dbReference type="EMBL" id="QCYK01000003">
    <property type="protein sequence ID" value="PUZ22725.1"/>
    <property type="molecule type" value="Genomic_DNA"/>
</dbReference>
<comment type="caution">
    <text evidence="1">The sequence shown here is derived from an EMBL/GenBank/DDBJ whole genome shotgun (WGS) entry which is preliminary data.</text>
</comment>
<gene>
    <name evidence="1" type="ORF">DCC81_20045</name>
</gene>
<dbReference type="Proteomes" id="UP000244450">
    <property type="component" value="Unassembled WGS sequence"/>
</dbReference>
<dbReference type="AlphaFoldDB" id="A0A2T7BCC8"/>
<dbReference type="PIRSF" id="PIRSF035170">
    <property type="entry name" value="HD_phosphohydro"/>
    <property type="match status" value="1"/>
</dbReference>
<name>A0A2T7BCC8_9BACT</name>
<proteinExistence type="predicted"/>
<protein>
    <recommendedName>
        <fullName evidence="3">Metal-dependent HD superfamily phosphohydrolase</fullName>
    </recommendedName>
</protein>